<dbReference type="GO" id="GO:0003676">
    <property type="term" value="F:nucleic acid binding"/>
    <property type="evidence" value="ECO:0007669"/>
    <property type="project" value="InterPro"/>
</dbReference>
<evidence type="ECO:0000313" key="27">
    <source>
        <dbReference type="Proteomes" id="UP000325577"/>
    </source>
</evidence>
<keyword evidence="6 21" id="KW-0812">Transmembrane</keyword>
<evidence type="ECO:0000259" key="24">
    <source>
        <dbReference type="PROSITE" id="PS50158"/>
    </source>
</evidence>
<keyword evidence="10" id="KW-0418">Kinase</keyword>
<evidence type="ECO:0000256" key="21">
    <source>
        <dbReference type="SAM" id="Phobius"/>
    </source>
</evidence>
<dbReference type="Gene3D" id="2.90.10.30">
    <property type="match status" value="1"/>
</dbReference>
<dbReference type="PANTHER" id="PTHR47976">
    <property type="entry name" value="G-TYPE LECTIN S-RECEPTOR-LIKE SERINE/THREONINE-PROTEIN KINASE SD2-5"/>
    <property type="match status" value="1"/>
</dbReference>
<dbReference type="InterPro" id="IPR011009">
    <property type="entry name" value="Kinase-like_dom_sf"/>
</dbReference>
<evidence type="ECO:0000256" key="1">
    <source>
        <dbReference type="ARBA" id="ARBA00004479"/>
    </source>
</evidence>
<dbReference type="PROSITE" id="PS50158">
    <property type="entry name" value="ZF_CCHC"/>
    <property type="match status" value="1"/>
</dbReference>
<accession>A0A5J4ZEG2</accession>
<dbReference type="FunFam" id="1.10.510.10:FF:000237">
    <property type="entry name" value="G-type lectin S-receptor-like serine/threonine-protein kinase"/>
    <property type="match status" value="1"/>
</dbReference>
<comment type="subcellular location">
    <subcellularLocation>
        <location evidence="1">Membrane</location>
        <topology evidence="1">Single-pass type I membrane protein</topology>
    </subcellularLocation>
</comment>
<keyword evidence="15" id="KW-0675">Receptor</keyword>
<dbReference type="GO" id="GO:0008270">
    <property type="term" value="F:zinc ion binding"/>
    <property type="evidence" value="ECO:0007669"/>
    <property type="project" value="UniProtKB-KW"/>
</dbReference>
<feature type="domain" description="Protein kinase" evidence="23">
    <location>
        <begin position="526"/>
        <end position="797"/>
    </location>
</feature>
<dbReference type="SUPFAM" id="SSF56112">
    <property type="entry name" value="Protein kinase-like (PK-like)"/>
    <property type="match status" value="1"/>
</dbReference>
<dbReference type="InterPro" id="IPR001878">
    <property type="entry name" value="Znf_CCHC"/>
</dbReference>
<dbReference type="CDD" id="cd00054">
    <property type="entry name" value="EGF_CA"/>
    <property type="match status" value="1"/>
</dbReference>
<evidence type="ECO:0000256" key="18">
    <source>
        <dbReference type="ARBA" id="ARBA00048679"/>
    </source>
</evidence>
<dbReference type="Pfam" id="PF00069">
    <property type="entry name" value="Pkinase"/>
    <property type="match status" value="1"/>
</dbReference>
<dbReference type="Gene3D" id="3.30.200.20">
    <property type="entry name" value="Phosphorylase Kinase, domain 1"/>
    <property type="match status" value="1"/>
</dbReference>
<evidence type="ECO:0000256" key="17">
    <source>
        <dbReference type="ARBA" id="ARBA00047899"/>
    </source>
</evidence>
<proteinExistence type="predicted"/>
<dbReference type="SMART" id="SM00220">
    <property type="entry name" value="S_TKc"/>
    <property type="match status" value="1"/>
</dbReference>
<evidence type="ECO:0000256" key="9">
    <source>
        <dbReference type="ARBA" id="ARBA00022741"/>
    </source>
</evidence>
<evidence type="ECO:0000256" key="11">
    <source>
        <dbReference type="ARBA" id="ARBA00022840"/>
    </source>
</evidence>
<name>A0A5J4ZEG2_9ASTE</name>
<keyword evidence="7 22" id="KW-0732">Signal</keyword>
<dbReference type="InterPro" id="IPR051343">
    <property type="entry name" value="G-type_lectin_kinases/EP1-like"/>
</dbReference>
<organism evidence="26 27">
    <name type="scientific">Nyssa sinensis</name>
    <dbReference type="NCBI Taxonomy" id="561372"/>
    <lineage>
        <taxon>Eukaryota</taxon>
        <taxon>Viridiplantae</taxon>
        <taxon>Streptophyta</taxon>
        <taxon>Embryophyta</taxon>
        <taxon>Tracheophyta</taxon>
        <taxon>Spermatophyta</taxon>
        <taxon>Magnoliopsida</taxon>
        <taxon>eudicotyledons</taxon>
        <taxon>Gunneridae</taxon>
        <taxon>Pentapetalae</taxon>
        <taxon>asterids</taxon>
        <taxon>Cornales</taxon>
        <taxon>Nyssaceae</taxon>
        <taxon>Nyssa</taxon>
    </lineage>
</organism>
<dbReference type="AlphaFoldDB" id="A0A5J4ZEG2"/>
<evidence type="ECO:0000259" key="25">
    <source>
        <dbReference type="PROSITE" id="PS50927"/>
    </source>
</evidence>
<sequence>MASSALPQLRSLFLLLLFALFPVVFAVSESDCGINLGDSLSAGDNSSWKSSLGEFAFGFRPPDPQSNANVFLLAIWFDKIPAKTIVWFANVDPVPKGSKVTLTDSGELILYNSSAVIWKAETKSGTTSTCAAMLDSGNFVLVNGSNPVWESFKHPTDTILPTQILGMDSKLTSRQSETNYNKSRFQLIMQGDGNLVLYTVAMPTEAIYGAYWASGTQHNPNNRSNFQLIFEEAGYINITKGRETIYTFPTTNMVSTSSQDFYHMARIDPDGVFTLYNYPRKGSTSGGTCTSSWNIVQKIPDDMCVILRDLGSGACGYNSYCENIEGRPSCSCPDGYSYLDPFDKGKGCRPDFPVPSCQKDGWEANIDLIEFKELNNIDWPLTDYDLQIGDEVDIEECKQYCLKDCFCAVAIHVENKCWKKKFPLSNGRKSKNVDRTAIIKVPNANATKLHLLETCQNQSKDQSTLILVGSIILSSSVFLNFLLLLAISLAVCFSYHKKLLNLQSVSNTSAMNVRSYAYKELEEATGGFKQKLGKGGFGSVYKGVLPSDPKRFIAVKKLDKLVQEGEKEFKTEVSVIGQTHHKNLVRLLGYCDEGEHRLLVYEYMSNGSLASLLFGISRPDWNQRVQIAFGIARGLMYLHEECSTQIIHCDIKPQNILLDEYFTPRIADFGLAKLLLAEQTRTARTGIRGTIGYFAPEWFRKVSITVKVDVYSFGAMLLEIIYCKSAVEFAMGNEEQALIDWAYDCYCKKKLDKLVENDEEARNDMKRLERLVQVAIWCIQDDPSLRPSMRKQQYFFFSFGSTMAESSIPNLPSPYLLHPSDSPSLTLVNGLFTGDNYPQWKRAMTRALNAKNKLGFVDGTLQRPDPTKPEYTQWNQTKDMVLTWILNSINPSLATSLEYHTDPRDVWVDLSSRFSHGNNVRLYQLKRTLSSLQQTTNSVHDYYNCMKQIWDELGHLQQSIDLKALQQQADDEKVFQFLLGLNDSFASLRTQILAMDPLPPIGKVFSILFQEEQQRLLNIRPSETIALAVRPGGHPKSSFKCTACGKEGHTRYRCWTIVGYPPGRNPRSTNPLSILGQPPSKINQIAVAPASSSPVLGLSPELYQKLLSMLAPSPSPIESSSVNFIGPTIDEADWSG</sequence>
<evidence type="ECO:0000259" key="23">
    <source>
        <dbReference type="PROSITE" id="PS50011"/>
    </source>
</evidence>
<dbReference type="CDD" id="cd01098">
    <property type="entry name" value="PAN_AP_plant"/>
    <property type="match status" value="1"/>
</dbReference>
<feature type="transmembrane region" description="Helical" evidence="21">
    <location>
        <begin position="465"/>
        <end position="493"/>
    </location>
</feature>
<dbReference type="PANTHER" id="PTHR47976:SF2">
    <property type="entry name" value="RECEPTOR-LIKE SERINE_THREONINE-PROTEIN KINASE"/>
    <property type="match status" value="1"/>
</dbReference>
<comment type="catalytic activity">
    <reaction evidence="18">
        <text>L-seryl-[protein] + ATP = O-phospho-L-seryl-[protein] + ADP + H(+)</text>
        <dbReference type="Rhea" id="RHEA:17989"/>
        <dbReference type="Rhea" id="RHEA-COMP:9863"/>
        <dbReference type="Rhea" id="RHEA-COMP:11604"/>
        <dbReference type="ChEBI" id="CHEBI:15378"/>
        <dbReference type="ChEBI" id="CHEBI:29999"/>
        <dbReference type="ChEBI" id="CHEBI:30616"/>
        <dbReference type="ChEBI" id="CHEBI:83421"/>
        <dbReference type="ChEBI" id="CHEBI:456216"/>
        <dbReference type="EC" id="2.7.11.1"/>
    </reaction>
</comment>
<evidence type="ECO:0000256" key="8">
    <source>
        <dbReference type="ARBA" id="ARBA00022734"/>
    </source>
</evidence>
<dbReference type="GO" id="GO:0004674">
    <property type="term" value="F:protein serine/threonine kinase activity"/>
    <property type="evidence" value="ECO:0007669"/>
    <property type="project" value="UniProtKB-KW"/>
</dbReference>
<keyword evidence="19" id="KW-0479">Metal-binding</keyword>
<dbReference type="InterPro" id="IPR029472">
    <property type="entry name" value="Copia-like_N"/>
</dbReference>
<evidence type="ECO:0000256" key="3">
    <source>
        <dbReference type="ARBA" id="ARBA00022527"/>
    </source>
</evidence>
<evidence type="ECO:0000313" key="26">
    <source>
        <dbReference type="EMBL" id="KAA8515717.1"/>
    </source>
</evidence>
<evidence type="ECO:0000256" key="2">
    <source>
        <dbReference type="ARBA" id="ARBA00012513"/>
    </source>
</evidence>
<dbReference type="SUPFAM" id="SSF51110">
    <property type="entry name" value="alpha-D-mannose-specific plant lectins"/>
    <property type="match status" value="2"/>
</dbReference>
<keyword evidence="5" id="KW-0808">Transferase</keyword>
<dbReference type="CDD" id="cd14066">
    <property type="entry name" value="STKc_IRAK"/>
    <property type="match status" value="1"/>
</dbReference>
<keyword evidence="16" id="KW-0325">Glycoprotein</keyword>
<feature type="domain" description="CCHC-type" evidence="24">
    <location>
        <begin position="1040"/>
        <end position="1054"/>
    </location>
</feature>
<evidence type="ECO:0000256" key="19">
    <source>
        <dbReference type="PROSITE-ProRule" id="PRU00047"/>
    </source>
</evidence>
<dbReference type="CDD" id="cd00028">
    <property type="entry name" value="B_lectin"/>
    <property type="match status" value="1"/>
</dbReference>
<dbReference type="FunFam" id="3.30.200.20:FF:000059">
    <property type="entry name" value="S-receptor-like serine/threonine-protein kinase"/>
    <property type="match status" value="1"/>
</dbReference>
<evidence type="ECO:0000256" key="4">
    <source>
        <dbReference type="ARBA" id="ARBA00022536"/>
    </source>
</evidence>
<dbReference type="EC" id="2.7.11.1" evidence="2"/>
<feature type="signal peptide" evidence="22">
    <location>
        <begin position="1"/>
        <end position="26"/>
    </location>
</feature>
<protein>
    <recommendedName>
        <fullName evidence="2">non-specific serine/threonine protein kinase</fullName>
        <ecNumber evidence="2">2.7.11.1</ecNumber>
    </recommendedName>
</protein>
<feature type="binding site" evidence="20">
    <location>
        <position position="557"/>
    </location>
    <ligand>
        <name>ATP</name>
        <dbReference type="ChEBI" id="CHEBI:30616"/>
    </ligand>
</feature>
<feature type="chain" id="PRO_5023923872" description="non-specific serine/threonine protein kinase" evidence="22">
    <location>
        <begin position="27"/>
        <end position="1136"/>
    </location>
</feature>
<dbReference type="InterPro" id="IPR036426">
    <property type="entry name" value="Bulb-type_lectin_dom_sf"/>
</dbReference>
<dbReference type="Gene3D" id="2.90.10.10">
    <property type="entry name" value="Bulb-type lectin domain"/>
    <property type="match status" value="1"/>
</dbReference>
<dbReference type="InterPro" id="IPR000719">
    <property type="entry name" value="Prot_kinase_dom"/>
</dbReference>
<evidence type="ECO:0000256" key="5">
    <source>
        <dbReference type="ARBA" id="ARBA00022679"/>
    </source>
</evidence>
<feature type="domain" description="Bulb-type lectin" evidence="25">
    <location>
        <begin position="31"/>
        <end position="154"/>
    </location>
</feature>
<keyword evidence="8" id="KW-0430">Lectin</keyword>
<evidence type="ECO:0000256" key="20">
    <source>
        <dbReference type="PROSITE-ProRule" id="PRU10141"/>
    </source>
</evidence>
<evidence type="ECO:0000256" key="7">
    <source>
        <dbReference type="ARBA" id="ARBA00022729"/>
    </source>
</evidence>
<dbReference type="SMART" id="SM00108">
    <property type="entry name" value="B_lectin"/>
    <property type="match status" value="1"/>
</dbReference>
<keyword evidence="11 20" id="KW-0067">ATP-binding</keyword>
<dbReference type="Gene3D" id="1.10.510.10">
    <property type="entry name" value="Transferase(Phosphotransferase) domain 1"/>
    <property type="match status" value="1"/>
</dbReference>
<keyword evidence="3" id="KW-0723">Serine/threonine-protein kinase</keyword>
<keyword evidence="4" id="KW-0245">EGF-like domain</keyword>
<dbReference type="InterPro" id="IPR008271">
    <property type="entry name" value="Ser/Thr_kinase_AS"/>
</dbReference>
<dbReference type="InterPro" id="IPR001480">
    <property type="entry name" value="Bulb-type_lectin_dom"/>
</dbReference>
<keyword evidence="19" id="KW-0863">Zinc-finger</keyword>
<dbReference type="PROSITE" id="PS00107">
    <property type="entry name" value="PROTEIN_KINASE_ATP"/>
    <property type="match status" value="1"/>
</dbReference>
<dbReference type="GO" id="GO:0016020">
    <property type="term" value="C:membrane"/>
    <property type="evidence" value="ECO:0007669"/>
    <property type="project" value="UniProtKB-SubCell"/>
</dbReference>
<dbReference type="Pfam" id="PF14244">
    <property type="entry name" value="Retrotran_gag_3"/>
    <property type="match status" value="1"/>
</dbReference>
<gene>
    <name evidence="26" type="ORF">F0562_018672</name>
</gene>
<evidence type="ECO:0000256" key="13">
    <source>
        <dbReference type="ARBA" id="ARBA00023136"/>
    </source>
</evidence>
<dbReference type="FunFam" id="2.90.10.30:FF:000001">
    <property type="entry name" value="Serine/threonine-protein kinase"/>
    <property type="match status" value="1"/>
</dbReference>
<keyword evidence="12 21" id="KW-1133">Transmembrane helix</keyword>
<evidence type="ECO:0000256" key="10">
    <source>
        <dbReference type="ARBA" id="ARBA00022777"/>
    </source>
</evidence>
<evidence type="ECO:0000256" key="14">
    <source>
        <dbReference type="ARBA" id="ARBA00023157"/>
    </source>
</evidence>
<evidence type="ECO:0000256" key="15">
    <source>
        <dbReference type="ARBA" id="ARBA00023170"/>
    </source>
</evidence>
<dbReference type="InterPro" id="IPR005162">
    <property type="entry name" value="Retrotrans_gag_dom"/>
</dbReference>
<evidence type="ECO:0000256" key="16">
    <source>
        <dbReference type="ARBA" id="ARBA00023180"/>
    </source>
</evidence>
<keyword evidence="13 21" id="KW-0472">Membrane</keyword>
<dbReference type="InterPro" id="IPR017441">
    <property type="entry name" value="Protein_kinase_ATP_BS"/>
</dbReference>
<evidence type="ECO:0000256" key="12">
    <source>
        <dbReference type="ARBA" id="ARBA00022989"/>
    </source>
</evidence>
<dbReference type="PROSITE" id="PS50011">
    <property type="entry name" value="PROTEIN_KINASE_DOM"/>
    <property type="match status" value="1"/>
</dbReference>
<evidence type="ECO:0000256" key="6">
    <source>
        <dbReference type="ARBA" id="ARBA00022692"/>
    </source>
</evidence>
<dbReference type="Pfam" id="PF01453">
    <property type="entry name" value="B_lectin"/>
    <property type="match status" value="1"/>
</dbReference>
<dbReference type="OrthoDB" id="5857966at2759"/>
<dbReference type="Proteomes" id="UP000325577">
    <property type="component" value="Linkage Group LG9"/>
</dbReference>
<dbReference type="GO" id="GO:0005524">
    <property type="term" value="F:ATP binding"/>
    <property type="evidence" value="ECO:0007669"/>
    <property type="project" value="UniProtKB-UniRule"/>
</dbReference>
<dbReference type="PROSITE" id="PS50927">
    <property type="entry name" value="BULB_LECTIN"/>
    <property type="match status" value="1"/>
</dbReference>
<dbReference type="PROSITE" id="PS00108">
    <property type="entry name" value="PROTEIN_KINASE_ST"/>
    <property type="match status" value="1"/>
</dbReference>
<evidence type="ECO:0000256" key="22">
    <source>
        <dbReference type="SAM" id="SignalP"/>
    </source>
</evidence>
<dbReference type="EMBL" id="CM018052">
    <property type="protein sequence ID" value="KAA8515717.1"/>
    <property type="molecule type" value="Genomic_DNA"/>
</dbReference>
<keyword evidence="19" id="KW-0862">Zinc</keyword>
<reference evidence="26 27" key="1">
    <citation type="submission" date="2019-09" db="EMBL/GenBank/DDBJ databases">
        <title>A chromosome-level genome assembly of the Chinese tupelo Nyssa sinensis.</title>
        <authorList>
            <person name="Yang X."/>
            <person name="Kang M."/>
            <person name="Yang Y."/>
            <person name="Xiong H."/>
            <person name="Wang M."/>
            <person name="Zhang Z."/>
            <person name="Wang Z."/>
            <person name="Wu H."/>
            <person name="Ma T."/>
            <person name="Liu J."/>
            <person name="Xi Z."/>
        </authorList>
    </citation>
    <scope>NUCLEOTIDE SEQUENCE [LARGE SCALE GENOMIC DNA]</scope>
    <source>
        <strain evidence="26">J267</strain>
        <tissue evidence="26">Leaf</tissue>
    </source>
</reference>
<dbReference type="Pfam" id="PF03732">
    <property type="entry name" value="Retrotrans_gag"/>
    <property type="match status" value="1"/>
</dbReference>
<keyword evidence="9 20" id="KW-0547">Nucleotide-binding</keyword>
<keyword evidence="27" id="KW-1185">Reference proteome</keyword>
<dbReference type="GO" id="GO:0030246">
    <property type="term" value="F:carbohydrate binding"/>
    <property type="evidence" value="ECO:0007669"/>
    <property type="project" value="UniProtKB-KW"/>
</dbReference>
<keyword evidence="14" id="KW-1015">Disulfide bond</keyword>
<comment type="catalytic activity">
    <reaction evidence="17">
        <text>L-threonyl-[protein] + ATP = O-phospho-L-threonyl-[protein] + ADP + H(+)</text>
        <dbReference type="Rhea" id="RHEA:46608"/>
        <dbReference type="Rhea" id="RHEA-COMP:11060"/>
        <dbReference type="Rhea" id="RHEA-COMP:11605"/>
        <dbReference type="ChEBI" id="CHEBI:15378"/>
        <dbReference type="ChEBI" id="CHEBI:30013"/>
        <dbReference type="ChEBI" id="CHEBI:30616"/>
        <dbReference type="ChEBI" id="CHEBI:61977"/>
        <dbReference type="ChEBI" id="CHEBI:456216"/>
        <dbReference type="EC" id="2.7.11.1"/>
    </reaction>
</comment>